<accession>A0A9K3DF93</accession>
<evidence type="ECO:0000313" key="1">
    <source>
        <dbReference type="EMBL" id="GIQ93023.1"/>
    </source>
</evidence>
<feature type="non-terminal residue" evidence="1">
    <location>
        <position position="43"/>
    </location>
</feature>
<comment type="caution">
    <text evidence="1">The sequence shown here is derived from an EMBL/GenBank/DDBJ whole genome shotgun (WGS) entry which is preliminary data.</text>
</comment>
<evidence type="ECO:0008006" key="3">
    <source>
        <dbReference type="Google" id="ProtNLM"/>
    </source>
</evidence>
<feature type="non-terminal residue" evidence="1">
    <location>
        <position position="1"/>
    </location>
</feature>
<dbReference type="AlphaFoldDB" id="A0A9K3DF93"/>
<organism evidence="1 2">
    <name type="scientific">Kipferlia bialata</name>
    <dbReference type="NCBI Taxonomy" id="797122"/>
    <lineage>
        <taxon>Eukaryota</taxon>
        <taxon>Metamonada</taxon>
        <taxon>Carpediemonas-like organisms</taxon>
        <taxon>Kipferlia</taxon>
    </lineage>
</organism>
<dbReference type="EMBL" id="BDIP01011218">
    <property type="protein sequence ID" value="GIQ93023.1"/>
    <property type="molecule type" value="Genomic_DNA"/>
</dbReference>
<reference evidence="1 2" key="1">
    <citation type="journal article" date="2018" name="PLoS ONE">
        <title>The draft genome of Kipferlia bialata reveals reductive genome evolution in fornicate parasites.</title>
        <authorList>
            <person name="Tanifuji G."/>
            <person name="Takabayashi S."/>
            <person name="Kume K."/>
            <person name="Takagi M."/>
            <person name="Nakayama T."/>
            <person name="Kamikawa R."/>
            <person name="Inagaki Y."/>
            <person name="Hashimoto T."/>
        </authorList>
    </citation>
    <scope>NUCLEOTIDE SEQUENCE [LARGE SCALE GENOMIC DNA]</scope>
    <source>
        <strain evidence="1">NY0173</strain>
    </source>
</reference>
<keyword evidence="2" id="KW-1185">Reference proteome</keyword>
<name>A0A9K3DF93_9EUKA</name>
<protein>
    <recommendedName>
        <fullName evidence="3">Amidohydrolase-related domain-containing protein</fullName>
    </recommendedName>
</protein>
<proteinExistence type="predicted"/>
<evidence type="ECO:0000313" key="2">
    <source>
        <dbReference type="Proteomes" id="UP000265618"/>
    </source>
</evidence>
<gene>
    <name evidence="1" type="ORF">KIPB_017180</name>
</gene>
<sequence>ESFEMLRANARMASRCFGTKIGTLSEGAVADVVVTNYLPPTPL</sequence>
<dbReference type="Proteomes" id="UP000265618">
    <property type="component" value="Unassembled WGS sequence"/>
</dbReference>